<evidence type="ECO:0000313" key="3">
    <source>
        <dbReference type="Proteomes" id="UP001290894"/>
    </source>
</evidence>
<dbReference type="EMBL" id="JAXUAC010000019">
    <property type="protein sequence ID" value="MDZ7512552.1"/>
    <property type="molecule type" value="Genomic_DNA"/>
</dbReference>
<organism evidence="2 3">
    <name type="scientific">Stenotrophomonas muris</name>
    <dbReference type="NCBI Taxonomy" id="2963283"/>
    <lineage>
        <taxon>Bacteria</taxon>
        <taxon>Pseudomonadati</taxon>
        <taxon>Pseudomonadota</taxon>
        <taxon>Gammaproteobacteria</taxon>
        <taxon>Lysobacterales</taxon>
        <taxon>Lysobacteraceae</taxon>
        <taxon>Stenotrophomonas</taxon>
    </lineage>
</organism>
<name>A0ABU5MJB5_9GAMM</name>
<dbReference type="Pfam" id="PF21746">
    <property type="entry name" value="DUF6869"/>
    <property type="match status" value="1"/>
</dbReference>
<reference evidence="2 3" key="1">
    <citation type="submission" date="2023-12" db="EMBL/GenBank/DDBJ databases">
        <title>'Antibacterial potential of Stenotrophomonas maltophilia cystic fibrosis isolates' (manuscript under preparation).</title>
        <authorList>
            <person name="Crisan C.V."/>
            <person name="Pettis M."/>
            <person name="Goldberg J.B."/>
        </authorList>
    </citation>
    <scope>NUCLEOTIDE SEQUENCE [LARGE SCALE GENOMIC DNA]</scope>
    <source>
        <strain evidence="2 3">CCV155</strain>
    </source>
</reference>
<proteinExistence type="predicted"/>
<gene>
    <name evidence="2" type="ORF">U5F72_12100</name>
</gene>
<protein>
    <recommendedName>
        <fullName evidence="1">DUF6869 domain-containing protein</fullName>
    </recommendedName>
</protein>
<sequence length="125" mass="14297">MFDKERVEKIAEAWVNFNRLAIDAIERDPLTGGLDEVDDIIQRDPGEGWKFIEAVRRMDVDAHLLSNLAAGPLEDYLVAHGETEIERVERLAKHDPSLRDLLAQTWKNSMSDEVWRRVQRAATSG</sequence>
<dbReference type="RefSeq" id="WP_134967363.1">
    <property type="nucleotide sequence ID" value="NZ_CP195746.1"/>
</dbReference>
<accession>A0ABU5MJB5</accession>
<keyword evidence="3" id="KW-1185">Reference proteome</keyword>
<comment type="caution">
    <text evidence="2">The sequence shown here is derived from an EMBL/GenBank/DDBJ whole genome shotgun (WGS) entry which is preliminary data.</text>
</comment>
<feature type="domain" description="DUF6869" evidence="1">
    <location>
        <begin position="37"/>
        <end position="122"/>
    </location>
</feature>
<dbReference type="Proteomes" id="UP001290894">
    <property type="component" value="Unassembled WGS sequence"/>
</dbReference>
<evidence type="ECO:0000313" key="2">
    <source>
        <dbReference type="EMBL" id="MDZ7512552.1"/>
    </source>
</evidence>
<dbReference type="InterPro" id="IPR049221">
    <property type="entry name" value="DUF6869"/>
</dbReference>
<evidence type="ECO:0000259" key="1">
    <source>
        <dbReference type="Pfam" id="PF21746"/>
    </source>
</evidence>